<dbReference type="InterPro" id="IPR049227">
    <property type="entry name" value="DUF6824"/>
</dbReference>
<feature type="region of interest" description="Disordered" evidence="1">
    <location>
        <begin position="355"/>
        <end position="394"/>
    </location>
</feature>
<feature type="domain" description="DUF6824" evidence="2">
    <location>
        <begin position="2"/>
        <end position="46"/>
    </location>
</feature>
<name>A0AAD8YIM7_9STRA</name>
<reference evidence="3" key="1">
    <citation type="submission" date="2023-06" db="EMBL/GenBank/DDBJ databases">
        <title>Survivors Of The Sea: Transcriptome response of Skeletonema marinoi to long-term dormancy.</title>
        <authorList>
            <person name="Pinder M.I.M."/>
            <person name="Kourtchenko O."/>
            <person name="Robertson E.K."/>
            <person name="Larsson T."/>
            <person name="Maumus F."/>
            <person name="Osuna-Cruz C.M."/>
            <person name="Vancaester E."/>
            <person name="Stenow R."/>
            <person name="Vandepoele K."/>
            <person name="Ploug H."/>
            <person name="Bruchert V."/>
            <person name="Godhe A."/>
            <person name="Topel M."/>
        </authorList>
    </citation>
    <scope>NUCLEOTIDE SEQUENCE</scope>
    <source>
        <strain evidence="3">R05AC</strain>
    </source>
</reference>
<feature type="region of interest" description="Disordered" evidence="1">
    <location>
        <begin position="58"/>
        <end position="87"/>
    </location>
</feature>
<evidence type="ECO:0000256" key="1">
    <source>
        <dbReference type="SAM" id="MobiDB-lite"/>
    </source>
</evidence>
<dbReference type="AlphaFoldDB" id="A0AAD8YIM7"/>
<organism evidence="3 4">
    <name type="scientific">Skeletonema marinoi</name>
    <dbReference type="NCBI Taxonomy" id="267567"/>
    <lineage>
        <taxon>Eukaryota</taxon>
        <taxon>Sar</taxon>
        <taxon>Stramenopiles</taxon>
        <taxon>Ochrophyta</taxon>
        <taxon>Bacillariophyta</taxon>
        <taxon>Coscinodiscophyceae</taxon>
        <taxon>Thalassiosirophycidae</taxon>
        <taxon>Thalassiosirales</taxon>
        <taxon>Skeletonemataceae</taxon>
        <taxon>Skeletonema</taxon>
        <taxon>Skeletonema marinoi-dohrnii complex</taxon>
    </lineage>
</organism>
<accession>A0AAD8YIM7</accession>
<dbReference type="Proteomes" id="UP001224775">
    <property type="component" value="Unassembled WGS sequence"/>
</dbReference>
<protein>
    <recommendedName>
        <fullName evidence="2">DUF6824 domain-containing protein</fullName>
    </recommendedName>
</protein>
<feature type="region of interest" description="Disordered" evidence="1">
    <location>
        <begin position="317"/>
        <end position="340"/>
    </location>
</feature>
<dbReference type="Pfam" id="PF20710">
    <property type="entry name" value="DUF6824"/>
    <property type="match status" value="1"/>
</dbReference>
<gene>
    <name evidence="3" type="ORF">QTG54_003911</name>
</gene>
<evidence type="ECO:0000313" key="3">
    <source>
        <dbReference type="EMBL" id="KAK1745987.1"/>
    </source>
</evidence>
<dbReference type="EMBL" id="JATAAI010000005">
    <property type="protein sequence ID" value="KAK1745987.1"/>
    <property type="molecule type" value="Genomic_DNA"/>
</dbReference>
<comment type="caution">
    <text evidence="3">The sequence shown here is derived from an EMBL/GenBank/DDBJ whole genome shotgun (WGS) entry which is preliminary data.</text>
</comment>
<sequence>MMISKAIVEAIYSMEPPGRFLKKCHESGQWRELTKGEAADKAAQAMAYLVRANLKQKMKRSHSLPSSSRDKGAASSQSAHNQLPIPSHVNVHNASYVSASTASASAASRQWGEGANADDDAGHNIPWACNEMFSNNPSLQQQLLQMQQSGTTPFRSYSGLSAPLDLKKDGLTPLARAHLLSQSQLQQQYHQQQRQLYRQYIMMQQHVLHPSQTRLPSSFLPSTQSVAGPIPPNMDFLRQEYLIRGNYGTGAQPSSLLQHQRNVNVHAWHGAMGDNLPNQTQSMFGTAISPQQEATLLDQVHRAATLRNLLSIVPSLAASNRQPQPQPHQMELLQRNSRYPHRNNSFIEEVEVELRDVNTVPPPPHRQGSGEGKMSGRRQRTTNDNYSMLSLDRC</sequence>
<evidence type="ECO:0000259" key="2">
    <source>
        <dbReference type="Pfam" id="PF20710"/>
    </source>
</evidence>
<evidence type="ECO:0000313" key="4">
    <source>
        <dbReference type="Proteomes" id="UP001224775"/>
    </source>
</evidence>
<proteinExistence type="predicted"/>
<keyword evidence="4" id="KW-1185">Reference proteome</keyword>